<evidence type="ECO:0000313" key="1">
    <source>
        <dbReference type="EMBL" id="KAJ8111538.1"/>
    </source>
</evidence>
<dbReference type="EMBL" id="JAPHNI010000397">
    <property type="protein sequence ID" value="KAJ8111538.1"/>
    <property type="molecule type" value="Genomic_DNA"/>
</dbReference>
<accession>A0ACC2I8R2</accession>
<gene>
    <name evidence="1" type="ORF">OPT61_g5891</name>
</gene>
<dbReference type="Proteomes" id="UP001153331">
    <property type="component" value="Unassembled WGS sequence"/>
</dbReference>
<evidence type="ECO:0000313" key="2">
    <source>
        <dbReference type="Proteomes" id="UP001153331"/>
    </source>
</evidence>
<comment type="caution">
    <text evidence="1">The sequence shown here is derived from an EMBL/GenBank/DDBJ whole genome shotgun (WGS) entry which is preliminary data.</text>
</comment>
<name>A0ACC2I8R2_9PLEO</name>
<reference evidence="1" key="1">
    <citation type="submission" date="2022-11" db="EMBL/GenBank/DDBJ databases">
        <title>Genome Sequence of Boeremia exigua.</title>
        <authorList>
            <person name="Buettner E."/>
        </authorList>
    </citation>
    <scope>NUCLEOTIDE SEQUENCE</scope>
    <source>
        <strain evidence="1">CU02</strain>
    </source>
</reference>
<organism evidence="1 2">
    <name type="scientific">Boeremia exigua</name>
    <dbReference type="NCBI Taxonomy" id="749465"/>
    <lineage>
        <taxon>Eukaryota</taxon>
        <taxon>Fungi</taxon>
        <taxon>Dikarya</taxon>
        <taxon>Ascomycota</taxon>
        <taxon>Pezizomycotina</taxon>
        <taxon>Dothideomycetes</taxon>
        <taxon>Pleosporomycetidae</taxon>
        <taxon>Pleosporales</taxon>
        <taxon>Pleosporineae</taxon>
        <taxon>Didymellaceae</taxon>
        <taxon>Boeremia</taxon>
    </lineage>
</organism>
<proteinExistence type="predicted"/>
<sequence length="643" mass="72089">MVTANAAASCYHGQSLKPSEIRLLTIEEVDGSLRLQAKPHSLLDIIDYDAISYVWGTAAASVKVSCNGGELVITPTAYEMLQNLYLHRPDRSRALWIDAICINQQDPDEKAIQVPLMHQIYTQATNVIVWMGALTAPRGAFMTEFPRVAELARAWVLSQDQAVVDMRAWPARDSEFWLGFYDVLDNDWFRRLWTFQEVILAPKAVLLCGSSWIDLDSFVEFTVDGHFGAAGAYITSVTHVLANHPGRFRPVSLPWEECRTIQRYREVIYDNSFVQDGNIPVLVNTLRLRKGKEPVDRIWAIAGLLEGTVQSDLAPFVDYSETGRREYWRTYVQFAKALVHRSQSLGLLCVPPSVEAKDDNVPSWCPDLAGHPACSLVITDFWNYPLRDSGLPARENLHLDPDDEERSIARGRAVLWHPLKLISFSEADELLHARGFVVDTITEVIEDPLLLGATEYTANSEWSTMSLDNPVHVANIKWHERSLDLARRITYGKAEEVSAIPAEYLMAYFADCRISKDAETAYRDAIAMITSCDSGKVTNLEQGRRRRAYECIGTAKGKVGHTFFGTQGGRFGTSTPGCKKGDKICVLYGGHPLYALRWPESADMAGSEEEPARFCSIAFIPHLMEPHQSDAARIGPDRMFAVR</sequence>
<keyword evidence="2" id="KW-1185">Reference proteome</keyword>
<protein>
    <submittedName>
        <fullName evidence="1">Uncharacterized protein</fullName>
    </submittedName>
</protein>